<accession>A0ABU1WSH0</accession>
<evidence type="ECO:0000256" key="8">
    <source>
        <dbReference type="ARBA" id="ARBA00023014"/>
    </source>
</evidence>
<evidence type="ECO:0000259" key="9">
    <source>
        <dbReference type="PROSITE" id="PS51085"/>
    </source>
</evidence>
<dbReference type="PANTHER" id="PTHR47354:SF1">
    <property type="entry name" value="CARNITINE MONOOXYGENASE REDUCTASE SUBUNIT"/>
    <property type="match status" value="1"/>
</dbReference>
<evidence type="ECO:0000256" key="7">
    <source>
        <dbReference type="ARBA" id="ARBA00023004"/>
    </source>
</evidence>
<dbReference type="PRINTS" id="PR00409">
    <property type="entry name" value="PHDIOXRDTASE"/>
</dbReference>
<dbReference type="CDD" id="cd06185">
    <property type="entry name" value="PDR_like"/>
    <property type="match status" value="1"/>
</dbReference>
<comment type="cofactor">
    <cofactor evidence="1">
        <name>FMN</name>
        <dbReference type="ChEBI" id="CHEBI:58210"/>
    </cofactor>
</comment>
<dbReference type="InterPro" id="IPR017938">
    <property type="entry name" value="Riboflavin_synthase-like_b-brl"/>
</dbReference>
<evidence type="ECO:0000256" key="5">
    <source>
        <dbReference type="ARBA" id="ARBA00022723"/>
    </source>
</evidence>
<keyword evidence="8" id="KW-0411">Iron-sulfur</keyword>
<evidence type="ECO:0000256" key="2">
    <source>
        <dbReference type="ARBA" id="ARBA00022630"/>
    </source>
</evidence>
<evidence type="ECO:0000256" key="3">
    <source>
        <dbReference type="ARBA" id="ARBA00022643"/>
    </source>
</evidence>
<dbReference type="InterPro" id="IPR054582">
    <property type="entry name" value="DmmA-like_N"/>
</dbReference>
<dbReference type="SUPFAM" id="SSF63380">
    <property type="entry name" value="Riboflavin synthase domain-like"/>
    <property type="match status" value="1"/>
</dbReference>
<dbReference type="InterPro" id="IPR039261">
    <property type="entry name" value="FNR_nucleotide-bd"/>
</dbReference>
<evidence type="ECO:0000313" key="12">
    <source>
        <dbReference type="Proteomes" id="UP001265700"/>
    </source>
</evidence>
<dbReference type="SUPFAM" id="SSF52343">
    <property type="entry name" value="Ferredoxin reductase-like, C-terminal NADP-linked domain"/>
    <property type="match status" value="1"/>
</dbReference>
<dbReference type="PANTHER" id="PTHR47354">
    <property type="entry name" value="NADH OXIDOREDUCTASE HCR"/>
    <property type="match status" value="1"/>
</dbReference>
<dbReference type="RefSeq" id="WP_310320351.1">
    <property type="nucleotide sequence ID" value="NZ_JAVDWU010000009.1"/>
</dbReference>
<keyword evidence="4" id="KW-0001">2Fe-2S</keyword>
<dbReference type="CDD" id="cd00207">
    <property type="entry name" value="fer2"/>
    <property type="match status" value="1"/>
</dbReference>
<dbReference type="Gene3D" id="2.40.30.10">
    <property type="entry name" value="Translation factors"/>
    <property type="match status" value="1"/>
</dbReference>
<dbReference type="Proteomes" id="UP001265700">
    <property type="component" value="Unassembled WGS sequence"/>
</dbReference>
<evidence type="ECO:0000313" key="11">
    <source>
        <dbReference type="EMBL" id="MDR7152019.1"/>
    </source>
</evidence>
<feature type="domain" description="2Fe-2S ferredoxin-type" evidence="9">
    <location>
        <begin position="234"/>
        <end position="319"/>
    </location>
</feature>
<evidence type="ECO:0000256" key="1">
    <source>
        <dbReference type="ARBA" id="ARBA00001917"/>
    </source>
</evidence>
<comment type="caution">
    <text evidence="11">The sequence shown here is derived from an EMBL/GenBank/DDBJ whole genome shotgun (WGS) entry which is preliminary data.</text>
</comment>
<proteinExistence type="predicted"/>
<dbReference type="InterPro" id="IPR001041">
    <property type="entry name" value="2Fe-2S_ferredoxin-type"/>
</dbReference>
<dbReference type="Gene3D" id="3.10.20.30">
    <property type="match status" value="1"/>
</dbReference>
<dbReference type="EMBL" id="JAVDWU010000009">
    <property type="protein sequence ID" value="MDR7152019.1"/>
    <property type="molecule type" value="Genomic_DNA"/>
</dbReference>
<keyword evidence="7" id="KW-0408">Iron</keyword>
<keyword evidence="12" id="KW-1185">Reference proteome</keyword>
<dbReference type="PROSITE" id="PS00197">
    <property type="entry name" value="2FE2S_FER_1"/>
    <property type="match status" value="1"/>
</dbReference>
<dbReference type="InterPro" id="IPR050415">
    <property type="entry name" value="MRET"/>
</dbReference>
<evidence type="ECO:0000256" key="4">
    <source>
        <dbReference type="ARBA" id="ARBA00022714"/>
    </source>
</evidence>
<keyword evidence="2" id="KW-0285">Flavoprotein</keyword>
<dbReference type="InterPro" id="IPR006058">
    <property type="entry name" value="2Fe2S_fd_BS"/>
</dbReference>
<dbReference type="GO" id="GO:0018489">
    <property type="term" value="F:vanillate monooxygenase activity"/>
    <property type="evidence" value="ECO:0007669"/>
    <property type="project" value="UniProtKB-EC"/>
</dbReference>
<dbReference type="InterPro" id="IPR012675">
    <property type="entry name" value="Beta-grasp_dom_sf"/>
</dbReference>
<dbReference type="Pfam" id="PF22290">
    <property type="entry name" value="DmmA-like_N"/>
    <property type="match status" value="1"/>
</dbReference>
<name>A0ABU1WSH0_9BURK</name>
<keyword evidence="3" id="KW-0288">FMN</keyword>
<feature type="domain" description="FAD-binding FR-type" evidence="10">
    <location>
        <begin position="1"/>
        <end position="102"/>
    </location>
</feature>
<dbReference type="EC" id="1.14.13.82" evidence="11"/>
<protein>
    <submittedName>
        <fullName evidence="11">Vanillate O-demethylase ferredoxin subunit</fullName>
        <ecNumber evidence="11">1.14.13.82</ecNumber>
    </submittedName>
</protein>
<dbReference type="PROSITE" id="PS51384">
    <property type="entry name" value="FAD_FR"/>
    <property type="match status" value="1"/>
</dbReference>
<dbReference type="Gene3D" id="3.40.50.80">
    <property type="entry name" value="Nucleotide-binding domain of ferredoxin-NADP reductase (FNR) module"/>
    <property type="match status" value="1"/>
</dbReference>
<dbReference type="SUPFAM" id="SSF54292">
    <property type="entry name" value="2Fe-2S ferredoxin-like"/>
    <property type="match status" value="1"/>
</dbReference>
<sequence>MSAFEVTVARSIVAATDVRVLDMVDRRGRPLPAFDPGAHIDVHLPNGLVRQYSLCSDPARLDSYQIGVLRDPGSRGGSLAVRGLAVGDSIRISAPRNHFPLFEGASNHLLLAGGIGITPMLCMAKFLARSNAAFELHYCTRSLDRTAFLESLQHPSLAPWSTVHFDDGAAGQKLDLDRVLEEATHGTHLYVCGPAGFMEWVLGSARRAGWGEDRLHREYFAAPASTQPMPTGEFRVKVVSTGAVVPVMADQSVAEALKQSGIELPVSCEQGICGTCVTRILEGVPDHRDFFLTDTEHAAGNIFTPCCSRAKTQLLVLDL</sequence>
<reference evidence="11 12" key="1">
    <citation type="submission" date="2023-07" db="EMBL/GenBank/DDBJ databases">
        <title>Sorghum-associated microbial communities from plants grown in Nebraska, USA.</title>
        <authorList>
            <person name="Schachtman D."/>
        </authorList>
    </citation>
    <scope>NUCLEOTIDE SEQUENCE [LARGE SCALE GENOMIC DNA]</scope>
    <source>
        <strain evidence="11 12">4249</strain>
    </source>
</reference>
<organism evidence="11 12">
    <name type="scientific">Hydrogenophaga palleronii</name>
    <dbReference type="NCBI Taxonomy" id="65655"/>
    <lineage>
        <taxon>Bacteria</taxon>
        <taxon>Pseudomonadati</taxon>
        <taxon>Pseudomonadota</taxon>
        <taxon>Betaproteobacteria</taxon>
        <taxon>Burkholderiales</taxon>
        <taxon>Comamonadaceae</taxon>
        <taxon>Hydrogenophaga</taxon>
    </lineage>
</organism>
<keyword evidence="5" id="KW-0479">Metal-binding</keyword>
<dbReference type="InterPro" id="IPR017927">
    <property type="entry name" value="FAD-bd_FR_type"/>
</dbReference>
<dbReference type="InterPro" id="IPR036010">
    <property type="entry name" value="2Fe-2S_ferredoxin-like_sf"/>
</dbReference>
<keyword evidence="6 11" id="KW-0560">Oxidoreductase</keyword>
<evidence type="ECO:0000256" key="6">
    <source>
        <dbReference type="ARBA" id="ARBA00023002"/>
    </source>
</evidence>
<evidence type="ECO:0000259" key="10">
    <source>
        <dbReference type="PROSITE" id="PS51384"/>
    </source>
</evidence>
<gene>
    <name evidence="11" type="ORF">J2W49_003995</name>
</gene>
<dbReference type="PROSITE" id="PS51085">
    <property type="entry name" value="2FE2S_FER_2"/>
    <property type="match status" value="1"/>
</dbReference>
<dbReference type="Pfam" id="PF00111">
    <property type="entry name" value="Fer2"/>
    <property type="match status" value="1"/>
</dbReference>